<dbReference type="Proteomes" id="UP000259328">
    <property type="component" value="Chromosome"/>
</dbReference>
<gene>
    <name evidence="1" type="ORF">NCTC10124_01001</name>
</gene>
<accession>A0A3B0PEP1</accession>
<dbReference type="AlphaFoldDB" id="A0A3B0PEP1"/>
<reference evidence="2" key="1">
    <citation type="submission" date="2018-06" db="EMBL/GenBank/DDBJ databases">
        <authorList>
            <consortium name="Pathogen Informatics"/>
        </authorList>
    </citation>
    <scope>NUCLEOTIDE SEQUENCE [LARGE SCALE GENOMIC DNA]</scope>
    <source>
        <strain evidence="2">NCTC10124</strain>
    </source>
</reference>
<name>A0A3B0PEP1_MYCSY</name>
<feature type="non-terminal residue" evidence="1">
    <location>
        <position position="53"/>
    </location>
</feature>
<organism evidence="1 2">
    <name type="scientific">Mycoplasmopsis synoviae</name>
    <name type="common">Mycoplasma synoviae</name>
    <dbReference type="NCBI Taxonomy" id="2109"/>
    <lineage>
        <taxon>Bacteria</taxon>
        <taxon>Bacillati</taxon>
        <taxon>Mycoplasmatota</taxon>
        <taxon>Mycoplasmoidales</taxon>
        <taxon>Metamycoplasmataceae</taxon>
        <taxon>Mycoplasmopsis</taxon>
    </lineage>
</organism>
<sequence length="53" mass="6358">MAIRFLIAYEKENAECAKVINDLINNQVKDENLVKEYFVYLLAKFSLKYKLNW</sequence>
<proteinExistence type="predicted"/>
<evidence type="ECO:0000313" key="2">
    <source>
        <dbReference type="Proteomes" id="UP000259328"/>
    </source>
</evidence>
<protein>
    <submittedName>
        <fullName evidence="1">Uncharacterized protein</fullName>
    </submittedName>
</protein>
<dbReference type="EMBL" id="LS991953">
    <property type="protein sequence ID" value="SYV93265.1"/>
    <property type="molecule type" value="Genomic_DNA"/>
</dbReference>
<evidence type="ECO:0000313" key="1">
    <source>
        <dbReference type="EMBL" id="SYV93265.1"/>
    </source>
</evidence>